<reference evidence="3 4" key="1">
    <citation type="submission" date="2024-06" db="EMBL/GenBank/DDBJ databases">
        <title>Genomic Encyclopedia of Type Strains, Phase IV (KMG-IV): sequencing the most valuable type-strain genomes for metagenomic binning, comparative biology and taxonomic classification.</title>
        <authorList>
            <person name="Goeker M."/>
        </authorList>
    </citation>
    <scope>NUCLEOTIDE SEQUENCE [LARGE SCALE GENOMIC DNA]</scope>
    <source>
        <strain evidence="3 4">DSM 29780</strain>
    </source>
</reference>
<evidence type="ECO:0000259" key="2">
    <source>
        <dbReference type="Pfam" id="PF21112"/>
    </source>
</evidence>
<dbReference type="NCBIfam" id="NF041112">
    <property type="entry name" value="chap_CsgH_alph"/>
    <property type="match status" value="1"/>
</dbReference>
<feature type="signal peptide" evidence="1">
    <location>
        <begin position="1"/>
        <end position="25"/>
    </location>
</feature>
<keyword evidence="1" id="KW-0732">Signal</keyword>
<sequence>MSNSVKLPRMMTAFAALLLPVGALATMTTVSSAKLLDAPQICEIGVKSSGGTVRLDALVNADKAVAGSYTFRVEKTGGGGSSTINQGGDFDAKAGETATLSSVSLGGKGAVYKATLVVNAGGKSVTCTKQAGGI</sequence>
<accession>A0ABV2J4T4</accession>
<gene>
    <name evidence="3" type="ORF">ABID16_004103</name>
</gene>
<name>A0ABV2J4T4_9HYPH</name>
<evidence type="ECO:0000313" key="4">
    <source>
        <dbReference type="Proteomes" id="UP001549047"/>
    </source>
</evidence>
<dbReference type="Proteomes" id="UP001549047">
    <property type="component" value="Unassembled WGS sequence"/>
</dbReference>
<organism evidence="3 4">
    <name type="scientific">Rhizobium aquaticum</name>
    <dbReference type="NCBI Taxonomy" id="1549636"/>
    <lineage>
        <taxon>Bacteria</taxon>
        <taxon>Pseudomonadati</taxon>
        <taxon>Pseudomonadota</taxon>
        <taxon>Alphaproteobacteria</taxon>
        <taxon>Hyphomicrobiales</taxon>
        <taxon>Rhizobiaceae</taxon>
        <taxon>Rhizobium/Agrobacterium group</taxon>
        <taxon>Rhizobium</taxon>
    </lineage>
</organism>
<feature type="domain" description="CsgH-like" evidence="2">
    <location>
        <begin position="42"/>
        <end position="127"/>
    </location>
</feature>
<dbReference type="InterPro" id="IPR053722">
    <property type="entry name" value="Curli_assembly_CsgC/AgfC"/>
</dbReference>
<dbReference type="InterPro" id="IPR047726">
    <property type="entry name" value="CsgH_dom"/>
</dbReference>
<dbReference type="EMBL" id="JBEPMB010000009">
    <property type="protein sequence ID" value="MET3615756.1"/>
    <property type="molecule type" value="Genomic_DNA"/>
</dbReference>
<evidence type="ECO:0000313" key="3">
    <source>
        <dbReference type="EMBL" id="MET3615756.1"/>
    </source>
</evidence>
<dbReference type="Pfam" id="PF21112">
    <property type="entry name" value="CsgH"/>
    <property type="match status" value="1"/>
</dbReference>
<comment type="caution">
    <text evidence="3">The sequence shown here is derived from an EMBL/GenBank/DDBJ whole genome shotgun (WGS) entry which is preliminary data.</text>
</comment>
<evidence type="ECO:0000256" key="1">
    <source>
        <dbReference type="SAM" id="SignalP"/>
    </source>
</evidence>
<dbReference type="InterPro" id="IPR048632">
    <property type="entry name" value="CsgH-like"/>
</dbReference>
<feature type="chain" id="PRO_5045846856" description="CsgH-like domain-containing protein" evidence="1">
    <location>
        <begin position="26"/>
        <end position="134"/>
    </location>
</feature>
<keyword evidence="4" id="KW-1185">Reference proteome</keyword>
<dbReference type="RefSeq" id="WP_354558224.1">
    <property type="nucleotide sequence ID" value="NZ_JBEPMB010000009.1"/>
</dbReference>
<protein>
    <recommendedName>
        <fullName evidence="2">CsgH-like domain-containing protein</fullName>
    </recommendedName>
</protein>
<proteinExistence type="predicted"/>
<dbReference type="Gene3D" id="2.60.40.2420">
    <property type="match status" value="1"/>
</dbReference>